<dbReference type="PROSITE" id="PS51257">
    <property type="entry name" value="PROKAR_LIPOPROTEIN"/>
    <property type="match status" value="1"/>
</dbReference>
<dbReference type="RefSeq" id="WP_204734007.1">
    <property type="nucleotide sequence ID" value="NZ_JAVDWE010000007.1"/>
</dbReference>
<dbReference type="EMBL" id="JAVDWE010000007">
    <property type="protein sequence ID" value="MDR7095095.1"/>
    <property type="molecule type" value="Genomic_DNA"/>
</dbReference>
<keyword evidence="3" id="KW-1185">Reference proteome</keyword>
<protein>
    <recommendedName>
        <fullName evidence="4">Beta-barrel assembly machine subunit BamE</fullName>
    </recommendedName>
</protein>
<evidence type="ECO:0008006" key="4">
    <source>
        <dbReference type="Google" id="ProtNLM"/>
    </source>
</evidence>
<reference evidence="2 3" key="1">
    <citation type="submission" date="2023-07" db="EMBL/GenBank/DDBJ databases">
        <title>Sorghum-associated microbial communities from plants grown in Nebraska, USA.</title>
        <authorList>
            <person name="Schachtman D."/>
        </authorList>
    </citation>
    <scope>NUCLEOTIDE SEQUENCE [LARGE SCALE GENOMIC DNA]</scope>
    <source>
        <strain evidence="2 3">BE240</strain>
    </source>
</reference>
<comment type="caution">
    <text evidence="2">The sequence shown here is derived from an EMBL/GenBank/DDBJ whole genome shotgun (WGS) entry which is preliminary data.</text>
</comment>
<keyword evidence="1" id="KW-0732">Signal</keyword>
<evidence type="ECO:0000313" key="2">
    <source>
        <dbReference type="EMBL" id="MDR7095095.1"/>
    </source>
</evidence>
<organism evidence="2 3">
    <name type="scientific">Hydrogenophaga laconesensis</name>
    <dbReference type="NCBI Taxonomy" id="1805971"/>
    <lineage>
        <taxon>Bacteria</taxon>
        <taxon>Pseudomonadati</taxon>
        <taxon>Pseudomonadota</taxon>
        <taxon>Betaproteobacteria</taxon>
        <taxon>Burkholderiales</taxon>
        <taxon>Comamonadaceae</taxon>
        <taxon>Hydrogenophaga</taxon>
    </lineage>
</organism>
<dbReference type="Proteomes" id="UP001265550">
    <property type="component" value="Unassembled WGS sequence"/>
</dbReference>
<accession>A0ABU1VCA4</accession>
<feature type="chain" id="PRO_5046589263" description="Beta-barrel assembly machine subunit BamE" evidence="1">
    <location>
        <begin position="22"/>
        <end position="163"/>
    </location>
</feature>
<gene>
    <name evidence="2" type="ORF">J2X09_002839</name>
</gene>
<proteinExistence type="predicted"/>
<name>A0ABU1VCA4_9BURK</name>
<evidence type="ECO:0000313" key="3">
    <source>
        <dbReference type="Proteomes" id="UP001265550"/>
    </source>
</evidence>
<evidence type="ECO:0000256" key="1">
    <source>
        <dbReference type="SAM" id="SignalP"/>
    </source>
</evidence>
<feature type="signal peptide" evidence="1">
    <location>
        <begin position="1"/>
        <end position="21"/>
    </location>
</feature>
<sequence>MRLSLWHLMGASLLLAGCAGYAPPADFAGLTGEQIEARMGPPETRRQVEGGTRLEFPRGPYGPQTWFVYLDAAGRAVRAEQVLNEANFGQILPGMDQSAVREKLGRPGEVEGLARNRGSVWSYRYDNPFCRWFQVEITQDQKVRSAGYGEPPECQRRDRFRFP</sequence>